<dbReference type="EMBL" id="VOGC01000006">
    <property type="protein sequence ID" value="MQN01357.1"/>
    <property type="molecule type" value="Genomic_DNA"/>
</dbReference>
<organism evidence="3 4">
    <name type="scientific">Candidatus Weimeria bifida</name>
    <dbReference type="NCBI Taxonomy" id="2599074"/>
    <lineage>
        <taxon>Bacteria</taxon>
        <taxon>Bacillati</taxon>
        <taxon>Bacillota</taxon>
        <taxon>Clostridia</taxon>
        <taxon>Lachnospirales</taxon>
        <taxon>Lachnospiraceae</taxon>
        <taxon>Candidatus Weimeria</taxon>
    </lineage>
</organism>
<gene>
    <name evidence="3" type="ORF">FRC54_05435</name>
</gene>
<dbReference type="GO" id="GO:0008137">
    <property type="term" value="F:NADH dehydrogenase (ubiquinone) activity"/>
    <property type="evidence" value="ECO:0007669"/>
    <property type="project" value="InterPro"/>
</dbReference>
<proteinExistence type="predicted"/>
<evidence type="ECO:0000256" key="1">
    <source>
        <dbReference type="SAM" id="MobiDB-lite"/>
    </source>
</evidence>
<protein>
    <submittedName>
        <fullName evidence="3">NADH-quinone oxidoreductase subunit C</fullName>
    </submittedName>
</protein>
<accession>A0A6N7IYC8</accession>
<dbReference type="SUPFAM" id="SSF143243">
    <property type="entry name" value="Nqo5-like"/>
    <property type="match status" value="1"/>
</dbReference>
<feature type="region of interest" description="Disordered" evidence="1">
    <location>
        <begin position="138"/>
        <end position="157"/>
    </location>
</feature>
<dbReference type="InterPro" id="IPR001268">
    <property type="entry name" value="NADH_UbQ_OxRdtase_30kDa_su"/>
</dbReference>
<feature type="domain" description="NADH:ubiquinone oxidoreductase 30kDa subunit" evidence="2">
    <location>
        <begin position="26"/>
        <end position="98"/>
    </location>
</feature>
<comment type="caution">
    <text evidence="3">The sequence shown here is derived from an EMBL/GenBank/DDBJ whole genome shotgun (WGS) entry which is preliminary data.</text>
</comment>
<evidence type="ECO:0000259" key="2">
    <source>
        <dbReference type="Pfam" id="PF00329"/>
    </source>
</evidence>
<dbReference type="Gene3D" id="3.30.460.80">
    <property type="entry name" value="NADH:ubiquinone oxidoreductase, 30kDa subunit"/>
    <property type="match status" value="1"/>
</dbReference>
<evidence type="ECO:0000313" key="4">
    <source>
        <dbReference type="Proteomes" id="UP000460257"/>
    </source>
</evidence>
<keyword evidence="4" id="KW-1185">Reference proteome</keyword>
<dbReference type="AlphaFoldDB" id="A0A6N7IYC8"/>
<sequence length="157" mass="17517">MAEVINPGNTMEVIPLEDLLEEVMKRKHQGLRFDQACAAFVDGNFELSYSFSDDDAYTFDTLRVVVDDLARKIPSVTAIYPCAEFYENEMRELFGCQIEMIALDYKDKLYRLNVETPMLPEAGKKALKEALCAAENSPCNDNAAGSVKNVSEDGGDK</sequence>
<dbReference type="Pfam" id="PF00329">
    <property type="entry name" value="Complex1_30kDa"/>
    <property type="match status" value="1"/>
</dbReference>
<name>A0A6N7IYC8_9FIRM</name>
<dbReference type="Proteomes" id="UP000460257">
    <property type="component" value="Unassembled WGS sequence"/>
</dbReference>
<reference evidence="3" key="1">
    <citation type="journal article" date="2020" name="Appl. Environ. Microbiol.">
        <title>Medium-Chain Fatty Acid Synthesis by 'Candidatus Weimeria bifida' gen. nov., sp. nov., and 'Candidatus Pseudoramibacter fermentans' sp. nov.</title>
        <authorList>
            <person name="Scarborough M.J."/>
            <person name="Myers K.S."/>
            <person name="Donohue T.J."/>
            <person name="Noguera D.R."/>
        </authorList>
    </citation>
    <scope>NUCLEOTIDE SEQUENCE</scope>
    <source>
        <strain evidence="3">LCO1.1</strain>
    </source>
</reference>
<evidence type="ECO:0000313" key="3">
    <source>
        <dbReference type="EMBL" id="MQN01357.1"/>
    </source>
</evidence>
<dbReference type="InterPro" id="IPR037232">
    <property type="entry name" value="NADH_quin_OxRdtase_su_C/D-like"/>
</dbReference>